<sequence length="822" mass="93322">MLVAFSPSPIQSTFRSQPSNQCVSFGLCPSTKCFVAGFFSVLVTTSSLTSFCDCRALLEPFSDARTTCRLRAGLRRPEPTLLRGNLLTISLQSSVKHEDDYRAFDAACLTICDGHVISSPNMDYILLYIFGQAVLRPRIDGRWGYIDPFQTPQGYSSDYPWSCLILLEGTICNKEIKDDQWILWHNVTVKDLVQEHHDHLYMARLKLPVLKAIQHCVIYVTEQADAFVKHRDRPSDVLSTLIHGMRRNVITLQKIPMISSNLAVVLADFQRCFLDLYAKLTFDKDVKQRSQLLCDQDYYDVNPHWMGTFTKKAKVVMQLWEAGVPIWHIHDRHQVPRDIRVRSVKSMWWNPIIETRIFDNTPLPAIHTGFPGQARAHLCRQVSYVNISEYGPVLPYESLDDWKTWSGNLPIGESSVVSLPAIQVVQAEPLFRSRHETNHVVESMSADVIAQIAQRVVDDVGKAVTPSLNARIARLEQSGSPYDSRHPAATGGIDPSWDEPMLFILPKIDLVWDAALTWVNRGNAATASSLWSGFPFPDPLVFARIQGGDRRNQYLANWLIIHHQGIQAVAQGCVQRPSAKTWREILNGLPQFIKDKDHEAPAYASYRQIDWLLLPPFVDDAVLEPSTLTSSACAAWKSQAQRQAALDFLGTQASLFQTLQREVPEVLHFHKESTPIGQLPGISAELASQIVWEITELCFRFEFQMLDQQFTAHCRSTPEKFQTHDNMFTSIFDTGSLLSFANHHLPRQAEFLISNTFKVRRAFIEVLHFVLSAWPGFPAPLAQRMPEEEDEFVVAESQLLDFYLHTSYQFLGHRPCVPRVPV</sequence>
<dbReference type="STRING" id="930991.A0A0D0DJU8"/>
<dbReference type="InParanoid" id="A0A0D0DJU8"/>
<reference evidence="2" key="2">
    <citation type="submission" date="2015-01" db="EMBL/GenBank/DDBJ databases">
        <title>Evolutionary Origins and Diversification of the Mycorrhizal Mutualists.</title>
        <authorList>
            <consortium name="DOE Joint Genome Institute"/>
            <consortium name="Mycorrhizal Genomics Consortium"/>
            <person name="Kohler A."/>
            <person name="Kuo A."/>
            <person name="Nagy L.G."/>
            <person name="Floudas D."/>
            <person name="Copeland A."/>
            <person name="Barry K.W."/>
            <person name="Cichocki N."/>
            <person name="Veneault-Fourrey C."/>
            <person name="LaButti K."/>
            <person name="Lindquist E.A."/>
            <person name="Lipzen A."/>
            <person name="Lundell T."/>
            <person name="Morin E."/>
            <person name="Murat C."/>
            <person name="Riley R."/>
            <person name="Ohm R."/>
            <person name="Sun H."/>
            <person name="Tunlid A."/>
            <person name="Henrissat B."/>
            <person name="Grigoriev I.V."/>
            <person name="Hibbett D.S."/>
            <person name="Martin F."/>
        </authorList>
    </citation>
    <scope>NUCLEOTIDE SEQUENCE [LARGE SCALE GENOMIC DNA]</scope>
    <source>
        <strain evidence="2">Ve08.2h10</strain>
    </source>
</reference>
<dbReference type="OrthoDB" id="2692137at2759"/>
<gene>
    <name evidence="1" type="ORF">PAXRUDRAFT_14993</name>
</gene>
<reference evidence="1 2" key="1">
    <citation type="submission" date="2014-04" db="EMBL/GenBank/DDBJ databases">
        <authorList>
            <consortium name="DOE Joint Genome Institute"/>
            <person name="Kuo A."/>
            <person name="Kohler A."/>
            <person name="Jargeat P."/>
            <person name="Nagy L.G."/>
            <person name="Floudas D."/>
            <person name="Copeland A."/>
            <person name="Barry K.W."/>
            <person name="Cichocki N."/>
            <person name="Veneault-Fourrey C."/>
            <person name="LaButti K."/>
            <person name="Lindquist E.A."/>
            <person name="Lipzen A."/>
            <person name="Lundell T."/>
            <person name="Morin E."/>
            <person name="Murat C."/>
            <person name="Sun H."/>
            <person name="Tunlid A."/>
            <person name="Henrissat B."/>
            <person name="Grigoriev I.V."/>
            <person name="Hibbett D.S."/>
            <person name="Martin F."/>
            <person name="Nordberg H.P."/>
            <person name="Cantor M.N."/>
            <person name="Hua S.X."/>
        </authorList>
    </citation>
    <scope>NUCLEOTIDE SEQUENCE [LARGE SCALE GENOMIC DNA]</scope>
    <source>
        <strain evidence="1 2">Ve08.2h10</strain>
    </source>
</reference>
<dbReference type="AlphaFoldDB" id="A0A0D0DJU8"/>
<proteinExistence type="predicted"/>
<protein>
    <submittedName>
        <fullName evidence="1">Uncharacterized protein</fullName>
    </submittedName>
</protein>
<evidence type="ECO:0000313" key="2">
    <source>
        <dbReference type="Proteomes" id="UP000054538"/>
    </source>
</evidence>
<evidence type="ECO:0000313" key="1">
    <source>
        <dbReference type="EMBL" id="KIK81914.1"/>
    </source>
</evidence>
<accession>A0A0D0DJU8</accession>
<dbReference type="Proteomes" id="UP000054538">
    <property type="component" value="Unassembled WGS sequence"/>
</dbReference>
<keyword evidence="2" id="KW-1185">Reference proteome</keyword>
<name>A0A0D0DJU8_9AGAM</name>
<dbReference type="EMBL" id="KN825708">
    <property type="protein sequence ID" value="KIK81914.1"/>
    <property type="molecule type" value="Genomic_DNA"/>
</dbReference>
<dbReference type="HOGENOM" id="CLU_016057_2_0_1"/>
<organism evidence="1 2">
    <name type="scientific">Paxillus rubicundulus Ve08.2h10</name>
    <dbReference type="NCBI Taxonomy" id="930991"/>
    <lineage>
        <taxon>Eukaryota</taxon>
        <taxon>Fungi</taxon>
        <taxon>Dikarya</taxon>
        <taxon>Basidiomycota</taxon>
        <taxon>Agaricomycotina</taxon>
        <taxon>Agaricomycetes</taxon>
        <taxon>Agaricomycetidae</taxon>
        <taxon>Boletales</taxon>
        <taxon>Paxilineae</taxon>
        <taxon>Paxillaceae</taxon>
        <taxon>Paxillus</taxon>
    </lineage>
</organism>